<dbReference type="EMBL" id="VOBR01000012">
    <property type="protein sequence ID" value="TWP50607.1"/>
    <property type="molecule type" value="Genomic_DNA"/>
</dbReference>
<dbReference type="Pfam" id="PF06439">
    <property type="entry name" value="3keto-disac_hyd"/>
    <property type="match status" value="1"/>
</dbReference>
<gene>
    <name evidence="2" type="ORF">FKR81_20425</name>
</gene>
<keyword evidence="3" id="KW-1185">Reference proteome</keyword>
<dbReference type="Gene3D" id="2.60.120.560">
    <property type="entry name" value="Exo-inulinase, domain 1"/>
    <property type="match status" value="1"/>
</dbReference>
<reference evidence="2 3" key="1">
    <citation type="submission" date="2019-07" db="EMBL/GenBank/DDBJ databases">
        <title>Lentzea xizangensis sp. nov., isolated from Qinghai-Tibetan Plateau Soils.</title>
        <authorList>
            <person name="Huang J."/>
        </authorList>
    </citation>
    <scope>NUCLEOTIDE SEQUENCE [LARGE SCALE GENOMIC DNA]</scope>
    <source>
        <strain evidence="2 3">FXJ1.1311</strain>
    </source>
</reference>
<comment type="caution">
    <text evidence="2">The sequence shown here is derived from an EMBL/GenBank/DDBJ whole genome shotgun (WGS) entry which is preliminary data.</text>
</comment>
<evidence type="ECO:0000259" key="1">
    <source>
        <dbReference type="Pfam" id="PF06439"/>
    </source>
</evidence>
<accession>A0A563ESC5</accession>
<feature type="domain" description="3-keto-alpha-glucoside-1,2-lyase/3-keto-2-hydroxy-glucal hydratase" evidence="1">
    <location>
        <begin position="16"/>
        <end position="193"/>
    </location>
</feature>
<dbReference type="OrthoDB" id="8434516at2"/>
<dbReference type="SUPFAM" id="SSF49899">
    <property type="entry name" value="Concanavalin A-like lectins/glucanases"/>
    <property type="match status" value="1"/>
</dbReference>
<dbReference type="InterPro" id="IPR013320">
    <property type="entry name" value="ConA-like_dom_sf"/>
</dbReference>
<dbReference type="AlphaFoldDB" id="A0A563ESC5"/>
<evidence type="ECO:0000313" key="2">
    <source>
        <dbReference type="EMBL" id="TWP50607.1"/>
    </source>
</evidence>
<evidence type="ECO:0000313" key="3">
    <source>
        <dbReference type="Proteomes" id="UP000316639"/>
    </source>
</evidence>
<dbReference type="Proteomes" id="UP000316639">
    <property type="component" value="Unassembled WGS sequence"/>
</dbReference>
<dbReference type="InterPro" id="IPR010496">
    <property type="entry name" value="AL/BT2_dom"/>
</dbReference>
<protein>
    <submittedName>
        <fullName evidence="2">DUF1080 domain-containing protein</fullName>
    </submittedName>
</protein>
<name>A0A563ESC5_9PSEU</name>
<dbReference type="GO" id="GO:0016787">
    <property type="term" value="F:hydrolase activity"/>
    <property type="evidence" value="ECO:0007669"/>
    <property type="project" value="InterPro"/>
</dbReference>
<sequence>MLDVFGGYPAADWAEGATHGQWNVVFNGYGTQRTNEDGLLQEPMRSTRPDETHASLTVSRRVFGDVDLRVRAITLDQLRTGSAPNDWERDWLLWGYTDMAHAYYLTCKTNGWELGKLDPAYPGGQRFLATGTGDRCAIGKWHTYQVRQDGSAISAYVDGALLTTFVDRERPYLQGKIGLYNEDARVCFATVDIADDRDNR</sequence>
<organism evidence="2 3">
    <name type="scientific">Lentzea tibetensis</name>
    <dbReference type="NCBI Taxonomy" id="2591470"/>
    <lineage>
        <taxon>Bacteria</taxon>
        <taxon>Bacillati</taxon>
        <taxon>Actinomycetota</taxon>
        <taxon>Actinomycetes</taxon>
        <taxon>Pseudonocardiales</taxon>
        <taxon>Pseudonocardiaceae</taxon>
        <taxon>Lentzea</taxon>
    </lineage>
</organism>
<proteinExistence type="predicted"/>